<dbReference type="EMBL" id="CAJNRD030001117">
    <property type="protein sequence ID" value="CAG5077973.1"/>
    <property type="molecule type" value="Genomic_DNA"/>
</dbReference>
<dbReference type="Gene3D" id="1.10.730.10">
    <property type="entry name" value="Isoleucyl-tRNA Synthetase, Domain 1"/>
    <property type="match status" value="1"/>
</dbReference>
<dbReference type="Pfam" id="PF05746">
    <property type="entry name" value="DALR_1"/>
    <property type="match status" value="1"/>
</dbReference>
<accession>A0A8J2MFU1</accession>
<evidence type="ECO:0000259" key="3">
    <source>
        <dbReference type="SMART" id="SM00836"/>
    </source>
</evidence>
<evidence type="ECO:0000313" key="4">
    <source>
        <dbReference type="EMBL" id="CAG5077973.1"/>
    </source>
</evidence>
<dbReference type="Pfam" id="PF19314">
    <property type="entry name" value="DUF5917"/>
    <property type="match status" value="1"/>
</dbReference>
<dbReference type="SMART" id="SM00836">
    <property type="entry name" value="DALR_1"/>
    <property type="match status" value="1"/>
</dbReference>
<sequence length="1141" mass="130357">MISGFQIALKNTIDVDFIYHWKQLMKFYSSHKTNCKVSIENTGIPQHLNRLLEILLAEEKESDNPGLCLEYLLQHKLLDWLATLASAETPPGMRLVCLIFFKKFLARTKFPLLHQAAVYGPVLRLIGLCNGSIPSPIEGEEIKFLLTLCFLICRYPHLTNIVNDCSSVRLEHCVVKGSERLDVQSVTYIPSRQRTNHSINPLFEPLNTQAITLVNPNLFACDHHQRRSICTERFKKSAKLCDKTRRKVSGRSNESTSSRDTENSSRCSSPVEKIQDAALETIVDQCDYENCDRESDRVSSSVFDIDAKLQDLEELRLDDYRRNGLLNDNNDADEKGQSLAESISPDPENSNLLLDALISYLNSADNTVRVRACEGIMVLATLEEPAFARTMAQSDLSRVLSARLENLFKCIPAHVDPAEIDEIDFTWGLDSPLWTNEKKFPGCRQVAAYFMWLDYCDQLIKEAHPEVAAALAKAIRLLFFEKVLTPALGDHHVVLITALVTETLKKITGSVFNSELGYWLVGIERVPVADVCETSLIERLIENCYSDSDDLTLETLKLFEAILEARNEHVFHCMILSYLTSRGYYDTSAADSAIASWSDEEDEREREKKGSLDFCQEQTHSRTLAPSNIHRIINCFLSLVPRQLQSDPGEDDYGRYMADWEKQYQRAKAECSLFAWPLEAVSVDDSGSYDSRPEADHCSSRFYMGPFIAMLLDKVSNIPNQKYEINLQLTVVISKLALLPHPYLHEFLLNPLVPLTPGTKSLFNCLQKVIKQLVSDIIKMPKYKDALRETRKKLLQESSQDLIKDNILYESIIITEEFCKELAAIAYVKYQHSIVIRDAIKLNEFYGKRIDGGNFFIKINEDTESSLTTTRMRLLKNTCENVLKALGYAVEENAERKLFLTTKSQGKIENGFDRCLCGVVKNPVSNAKETGLSYSQYLEQKMKLVREANDSRPVDEIEDQQLEMIAQAVITFEFMSVKPSHPCFIKVDSDADKAGTCNRGGTFVLYNLARITKILDKFQYEIDSGKYPELWDIDKVDLHLLDSEEEWNLIYNYIYDYPFILKRIIEIEANGHCKIHPQLLSAFLLNLCQKFSNYYRRCRILTDGRSQLLQEMMRRIYLLKALQIVFTNALEILSITPISRM</sequence>
<dbReference type="GO" id="GO:0006420">
    <property type="term" value="P:arginyl-tRNA aminoacylation"/>
    <property type="evidence" value="ECO:0007669"/>
    <property type="project" value="InterPro"/>
</dbReference>
<dbReference type="InterPro" id="IPR019384">
    <property type="entry name" value="FHIP"/>
</dbReference>
<dbReference type="SUPFAM" id="SSF47323">
    <property type="entry name" value="Anticodon-binding domain of a subclass of class I aminoacyl-tRNA synthetases"/>
    <property type="match status" value="1"/>
</dbReference>
<dbReference type="InterPro" id="IPR045669">
    <property type="entry name" value="FHIP_C"/>
</dbReference>
<evidence type="ECO:0000256" key="2">
    <source>
        <dbReference type="SAM" id="MobiDB-lite"/>
    </source>
</evidence>
<dbReference type="Pfam" id="PF19311">
    <property type="entry name" value="KELAA"/>
    <property type="match status" value="1"/>
</dbReference>
<dbReference type="SUPFAM" id="SSF48371">
    <property type="entry name" value="ARM repeat"/>
    <property type="match status" value="1"/>
</dbReference>
<gene>
    <name evidence="4" type="ORF">HICCMSTLAB_LOCUS2606</name>
</gene>
<evidence type="ECO:0000256" key="1">
    <source>
        <dbReference type="ARBA" id="ARBA00024336"/>
    </source>
</evidence>
<dbReference type="InterPro" id="IPR009080">
    <property type="entry name" value="tRNAsynth_Ia_anticodon-bd"/>
</dbReference>
<dbReference type="PANTHER" id="PTHR21705">
    <property type="entry name" value="RAI16 PROTEIN-RELATED"/>
    <property type="match status" value="1"/>
</dbReference>
<dbReference type="Proteomes" id="UP000786811">
    <property type="component" value="Unassembled WGS sequence"/>
</dbReference>
<dbReference type="OrthoDB" id="5350595at2759"/>
<dbReference type="GO" id="GO:0005524">
    <property type="term" value="F:ATP binding"/>
    <property type="evidence" value="ECO:0007669"/>
    <property type="project" value="InterPro"/>
</dbReference>
<name>A0A8J2MFU1_COTCN</name>
<dbReference type="PANTHER" id="PTHR21705:SF12">
    <property type="entry name" value="FHF COMPLEX SUBUNIT HOOK-INTERACTING PROTEIN C-TERMINAL DOMAIN-CONTAINING PROTEIN"/>
    <property type="match status" value="1"/>
</dbReference>
<dbReference type="InterPro" id="IPR045668">
    <property type="entry name" value="FHIP_KELAA_motif"/>
</dbReference>
<dbReference type="InterPro" id="IPR008909">
    <property type="entry name" value="DALR_anticod-bd"/>
</dbReference>
<comment type="similarity">
    <text evidence="1">Belongs to the FHIP family.</text>
</comment>
<feature type="region of interest" description="Disordered" evidence="2">
    <location>
        <begin position="245"/>
        <end position="271"/>
    </location>
</feature>
<proteinExistence type="inferred from homology"/>
<dbReference type="Pfam" id="PF10257">
    <property type="entry name" value="RAI16-like"/>
    <property type="match status" value="1"/>
</dbReference>
<comment type="caution">
    <text evidence="4">The sequence shown here is derived from an EMBL/GenBank/DDBJ whole genome shotgun (WGS) entry which is preliminary data.</text>
</comment>
<organism evidence="4 5">
    <name type="scientific">Cotesia congregata</name>
    <name type="common">Parasitoid wasp</name>
    <name type="synonym">Apanteles congregatus</name>
    <dbReference type="NCBI Taxonomy" id="51543"/>
    <lineage>
        <taxon>Eukaryota</taxon>
        <taxon>Metazoa</taxon>
        <taxon>Ecdysozoa</taxon>
        <taxon>Arthropoda</taxon>
        <taxon>Hexapoda</taxon>
        <taxon>Insecta</taxon>
        <taxon>Pterygota</taxon>
        <taxon>Neoptera</taxon>
        <taxon>Endopterygota</taxon>
        <taxon>Hymenoptera</taxon>
        <taxon>Apocrita</taxon>
        <taxon>Ichneumonoidea</taxon>
        <taxon>Braconidae</taxon>
        <taxon>Microgastrinae</taxon>
        <taxon>Cotesia</taxon>
    </lineage>
</organism>
<keyword evidence="5" id="KW-1185">Reference proteome</keyword>
<protein>
    <submittedName>
        <fullName evidence="4">Similar to fam160b1: Protein FAM160B1 (Xenopus laevis)</fullName>
    </submittedName>
</protein>
<dbReference type="AlphaFoldDB" id="A0A8J2MFU1"/>
<dbReference type="InterPro" id="IPR016024">
    <property type="entry name" value="ARM-type_fold"/>
</dbReference>
<reference evidence="4" key="1">
    <citation type="submission" date="2021-04" db="EMBL/GenBank/DDBJ databases">
        <authorList>
            <person name="Chebbi M.A.C M."/>
        </authorList>
    </citation>
    <scope>NUCLEOTIDE SEQUENCE</scope>
</reference>
<evidence type="ECO:0000313" key="5">
    <source>
        <dbReference type="Proteomes" id="UP000786811"/>
    </source>
</evidence>
<dbReference type="GO" id="GO:0004814">
    <property type="term" value="F:arginine-tRNA ligase activity"/>
    <property type="evidence" value="ECO:0007669"/>
    <property type="project" value="InterPro"/>
</dbReference>
<feature type="domain" description="DALR anticodon binding" evidence="3">
    <location>
        <begin position="1004"/>
        <end position="1141"/>
    </location>
</feature>